<keyword evidence="4 6" id="KW-1133">Transmembrane helix</keyword>
<keyword evidence="5 6" id="KW-0472">Membrane</keyword>
<feature type="transmembrane region" description="Helical" evidence="6">
    <location>
        <begin position="346"/>
        <end position="363"/>
    </location>
</feature>
<evidence type="ECO:0000256" key="5">
    <source>
        <dbReference type="ARBA" id="ARBA00023136"/>
    </source>
</evidence>
<keyword evidence="10" id="KW-1185">Reference proteome</keyword>
<comment type="subcellular location">
    <subcellularLocation>
        <location evidence="1">Membrane</location>
        <topology evidence="1">Multi-pass membrane protein</topology>
    </subcellularLocation>
</comment>
<feature type="transmembrane region" description="Helical" evidence="6">
    <location>
        <begin position="268"/>
        <end position="289"/>
    </location>
</feature>
<sequence length="685" mass="80318">MKFSDHLATHITPEWRKQYINYEEMKSMLYQAVEEAPAVESVEEDILKRHFANFDENFFNYCDKELKKINTFYSEKLAEATRKFATLNSELKISLEATQKVKGKPHHSFKKKPLPYRKIQEFKLAFSEFYLSLILLQNYQNLNHTGFRKILKKHDKLLRVDIGGKWQKEKVETSHFFVNRDIDKIINETETTVTSELEGGDRQKAMKRLRVPPLGDQQSPWTTFKVGLFSGSFLVLFVTVILSAIFYHEVPGDVGESRWEILKIAFRLYRAPLLIIMFVFLIGINIYGWRSSGCNHVLIFELDPRNHLSEQHLMEMAMIFGVIWSVSILSFLYANSLSIPPFVNPLALTIVMILFLCNPVKVFRWEARFWLLRTIGRMISAPFFPVLFADFWLADQLNSLVTALMDFQFLTCFYFSSSSEWTNMTSISHCMEKDFIIRPLVNCLPAWFRFAQCLRRYRDSREAFPHLANAGKYSTTFFVVLFATLRSFFEPRFENTFDNPFTYAWIVSQVISSCYALTWDLKMDWGLFDRNAGENTLLREEIVYSSSSFYYFAIIEDTLLRFVWVGSFILTENNYISPDLMTSITAPLEVFRRFVWNFFRLENEHLNNCGKFRAVRDISIAPIDSSDQTTILRMMDEYDGVVNRYTKQNRPKPKKAKDLDKRPLISSFRSSIQDLTIEVQALKHS</sequence>
<evidence type="ECO:0000256" key="3">
    <source>
        <dbReference type="ARBA" id="ARBA00022692"/>
    </source>
</evidence>
<dbReference type="Pfam" id="PF03105">
    <property type="entry name" value="SPX"/>
    <property type="match status" value="3"/>
</dbReference>
<dbReference type="PROSITE" id="PS51380">
    <property type="entry name" value="EXS"/>
    <property type="match status" value="1"/>
</dbReference>
<evidence type="ECO:0000313" key="10">
    <source>
        <dbReference type="Proteomes" id="UP000183832"/>
    </source>
</evidence>
<dbReference type="GO" id="GO:0005794">
    <property type="term" value="C:Golgi apparatus"/>
    <property type="evidence" value="ECO:0007669"/>
    <property type="project" value="TreeGrafter"/>
</dbReference>
<evidence type="ECO:0000259" key="7">
    <source>
        <dbReference type="PROSITE" id="PS51380"/>
    </source>
</evidence>
<name>A0A1J1IXE6_9DIPT</name>
<accession>A0A1J1IXE6</accession>
<dbReference type="InterPro" id="IPR004342">
    <property type="entry name" value="EXS_C"/>
</dbReference>
<evidence type="ECO:0000256" key="1">
    <source>
        <dbReference type="ARBA" id="ARBA00004141"/>
    </source>
</evidence>
<dbReference type="OrthoDB" id="9970435at2759"/>
<dbReference type="GO" id="GO:0005886">
    <property type="term" value="C:plasma membrane"/>
    <property type="evidence" value="ECO:0007669"/>
    <property type="project" value="TreeGrafter"/>
</dbReference>
<dbReference type="Proteomes" id="UP000183832">
    <property type="component" value="Unassembled WGS sequence"/>
</dbReference>
<protein>
    <submittedName>
        <fullName evidence="9">CLUMA_CG017346, isoform A</fullName>
    </submittedName>
</protein>
<gene>
    <name evidence="9" type="ORF">CLUMA_CG017346</name>
</gene>
<dbReference type="PANTHER" id="PTHR10783">
    <property type="entry name" value="XENOTROPIC AND POLYTROPIC RETROVIRUS RECEPTOR 1-RELATED"/>
    <property type="match status" value="1"/>
</dbReference>
<proteinExistence type="inferred from homology"/>
<dbReference type="GO" id="GO:0016036">
    <property type="term" value="P:cellular response to phosphate starvation"/>
    <property type="evidence" value="ECO:0007669"/>
    <property type="project" value="TreeGrafter"/>
</dbReference>
<reference evidence="9 10" key="1">
    <citation type="submission" date="2015-04" db="EMBL/GenBank/DDBJ databases">
        <authorList>
            <person name="Syromyatnikov M.Y."/>
            <person name="Popov V.N."/>
        </authorList>
    </citation>
    <scope>NUCLEOTIDE SEQUENCE [LARGE SCALE GENOMIC DNA]</scope>
</reference>
<dbReference type="GO" id="GO:0006817">
    <property type="term" value="P:phosphate ion transport"/>
    <property type="evidence" value="ECO:0007669"/>
    <property type="project" value="TreeGrafter"/>
</dbReference>
<dbReference type="CDD" id="cd14477">
    <property type="entry name" value="SPX_XPR1_like"/>
    <property type="match status" value="1"/>
</dbReference>
<feature type="domain" description="EXS" evidence="7">
    <location>
        <begin position="429"/>
        <end position="633"/>
    </location>
</feature>
<dbReference type="EMBL" id="CVRI01000063">
    <property type="protein sequence ID" value="CRL04244.1"/>
    <property type="molecule type" value="Genomic_DNA"/>
</dbReference>
<evidence type="ECO:0000256" key="4">
    <source>
        <dbReference type="ARBA" id="ARBA00022989"/>
    </source>
</evidence>
<feature type="transmembrane region" description="Helical" evidence="6">
    <location>
        <begin position="313"/>
        <end position="334"/>
    </location>
</feature>
<feature type="domain" description="SPX" evidence="8">
    <location>
        <begin position="1"/>
        <end position="168"/>
    </location>
</feature>
<dbReference type="PANTHER" id="PTHR10783:SF127">
    <property type="entry name" value="LD30826P-RELATED"/>
    <property type="match status" value="1"/>
</dbReference>
<comment type="similarity">
    <text evidence="2">Belongs to the SYG1 (TC 2.A.94) family.</text>
</comment>
<dbReference type="STRING" id="568069.A0A1J1IXE6"/>
<evidence type="ECO:0000256" key="2">
    <source>
        <dbReference type="ARBA" id="ARBA00009665"/>
    </source>
</evidence>
<evidence type="ECO:0000259" key="8">
    <source>
        <dbReference type="PROSITE" id="PS51382"/>
    </source>
</evidence>
<dbReference type="PROSITE" id="PS51382">
    <property type="entry name" value="SPX"/>
    <property type="match status" value="1"/>
</dbReference>
<dbReference type="GO" id="GO:0000822">
    <property type="term" value="F:inositol hexakisphosphate binding"/>
    <property type="evidence" value="ECO:0007669"/>
    <property type="project" value="TreeGrafter"/>
</dbReference>
<keyword evidence="3 6" id="KW-0812">Transmembrane</keyword>
<organism evidence="9 10">
    <name type="scientific">Clunio marinus</name>
    <dbReference type="NCBI Taxonomy" id="568069"/>
    <lineage>
        <taxon>Eukaryota</taxon>
        <taxon>Metazoa</taxon>
        <taxon>Ecdysozoa</taxon>
        <taxon>Arthropoda</taxon>
        <taxon>Hexapoda</taxon>
        <taxon>Insecta</taxon>
        <taxon>Pterygota</taxon>
        <taxon>Neoptera</taxon>
        <taxon>Endopterygota</taxon>
        <taxon>Diptera</taxon>
        <taxon>Nematocera</taxon>
        <taxon>Chironomoidea</taxon>
        <taxon>Chironomidae</taxon>
        <taxon>Clunio</taxon>
    </lineage>
</organism>
<evidence type="ECO:0000313" key="9">
    <source>
        <dbReference type="EMBL" id="CRL04244.1"/>
    </source>
</evidence>
<dbReference type="InterPro" id="IPR004331">
    <property type="entry name" value="SPX_dom"/>
</dbReference>
<dbReference type="Pfam" id="PF03124">
    <property type="entry name" value="EXS"/>
    <property type="match status" value="1"/>
</dbReference>
<feature type="transmembrane region" description="Helical" evidence="6">
    <location>
        <begin position="226"/>
        <end position="248"/>
    </location>
</feature>
<evidence type="ECO:0000256" key="6">
    <source>
        <dbReference type="SAM" id="Phobius"/>
    </source>
</evidence>
<dbReference type="AlphaFoldDB" id="A0A1J1IXE6"/>